<dbReference type="GO" id="GO:0008374">
    <property type="term" value="F:O-acyltransferase activity"/>
    <property type="evidence" value="ECO:0007669"/>
    <property type="project" value="InterPro"/>
</dbReference>
<dbReference type="Pfam" id="PF01553">
    <property type="entry name" value="Acyltransferase"/>
    <property type="match status" value="1"/>
</dbReference>
<reference evidence="15 16" key="1">
    <citation type="submission" date="2020-08" db="EMBL/GenBank/DDBJ databases">
        <authorList>
            <person name="Newling K."/>
            <person name="Davey J."/>
            <person name="Forrester S."/>
        </authorList>
    </citation>
    <scope>NUCLEOTIDE SEQUENCE [LARGE SCALE GENOMIC DNA]</scope>
    <source>
        <strain evidence="16">Crithidia deanei Carvalho (ATCC PRA-265)</strain>
    </source>
</reference>
<keyword evidence="12 15" id="KW-0012">Acyltransferase</keyword>
<dbReference type="GO" id="GO:0008654">
    <property type="term" value="P:phospholipid biosynthetic process"/>
    <property type="evidence" value="ECO:0007669"/>
    <property type="project" value="UniProtKB-KW"/>
</dbReference>
<evidence type="ECO:0000313" key="16">
    <source>
        <dbReference type="Proteomes" id="UP000515908"/>
    </source>
</evidence>
<evidence type="ECO:0000259" key="14">
    <source>
        <dbReference type="SMART" id="SM00563"/>
    </source>
</evidence>
<keyword evidence="9 13" id="KW-0472">Membrane</keyword>
<keyword evidence="4" id="KW-0444">Lipid biosynthesis</keyword>
<keyword evidence="5 15" id="KW-0808">Transferase</keyword>
<keyword evidence="6 13" id="KW-0812">Transmembrane</keyword>
<dbReference type="SUPFAM" id="SSF69593">
    <property type="entry name" value="Glycerol-3-phosphate (1)-acyltransferase"/>
    <property type="match status" value="1"/>
</dbReference>
<evidence type="ECO:0000256" key="9">
    <source>
        <dbReference type="ARBA" id="ARBA00023136"/>
    </source>
</evidence>
<dbReference type="EMBL" id="LR877155">
    <property type="protein sequence ID" value="CAD2218630.1"/>
    <property type="molecule type" value="Genomic_DNA"/>
</dbReference>
<evidence type="ECO:0000256" key="1">
    <source>
        <dbReference type="ARBA" id="ARBA00004370"/>
    </source>
</evidence>
<dbReference type="GO" id="GO:0016020">
    <property type="term" value="C:membrane"/>
    <property type="evidence" value="ECO:0007669"/>
    <property type="project" value="UniProtKB-SubCell"/>
</dbReference>
<dbReference type="CDD" id="cd07991">
    <property type="entry name" value="LPLAT_LPCAT1-like"/>
    <property type="match status" value="1"/>
</dbReference>
<keyword evidence="11" id="KW-1208">Phospholipid metabolism</keyword>
<dbReference type="InterPro" id="IPR002123">
    <property type="entry name" value="Plipid/glycerol_acylTrfase"/>
</dbReference>
<dbReference type="SMART" id="SM00563">
    <property type="entry name" value="PlsC"/>
    <property type="match status" value="1"/>
</dbReference>
<evidence type="ECO:0000256" key="13">
    <source>
        <dbReference type="SAM" id="Phobius"/>
    </source>
</evidence>
<comment type="similarity">
    <text evidence="3">Belongs to the 1-acyl-sn-glycerol-3-phosphate acyltransferase family.</text>
</comment>
<keyword evidence="16" id="KW-1185">Reference proteome</keyword>
<evidence type="ECO:0000256" key="5">
    <source>
        <dbReference type="ARBA" id="ARBA00022679"/>
    </source>
</evidence>
<dbReference type="PANTHER" id="PTHR23063:SF58">
    <property type="entry name" value="PUTATIVE-RELATED"/>
    <property type="match status" value="1"/>
</dbReference>
<name>A0A7G2CFM7_9TRYP</name>
<evidence type="ECO:0000256" key="8">
    <source>
        <dbReference type="ARBA" id="ARBA00023098"/>
    </source>
</evidence>
<proteinExistence type="inferred from homology"/>
<protein>
    <submittedName>
        <fullName evidence="15">Acyltransferase, putative</fullName>
    </submittedName>
</protein>
<dbReference type="Proteomes" id="UP000515908">
    <property type="component" value="Chromosome 11"/>
</dbReference>
<evidence type="ECO:0000256" key="7">
    <source>
        <dbReference type="ARBA" id="ARBA00022989"/>
    </source>
</evidence>
<dbReference type="InterPro" id="IPR045252">
    <property type="entry name" value="LPCAT1-like"/>
</dbReference>
<accession>A0A7G2CFM7</accession>
<evidence type="ECO:0000313" key="15">
    <source>
        <dbReference type="EMBL" id="CAD2218630.1"/>
    </source>
</evidence>
<dbReference type="AlphaFoldDB" id="A0A7G2CFM7"/>
<evidence type="ECO:0000256" key="2">
    <source>
        <dbReference type="ARBA" id="ARBA00005189"/>
    </source>
</evidence>
<gene>
    <name evidence="15" type="ORF">ADEAN_000612100</name>
</gene>
<keyword evidence="7 13" id="KW-1133">Transmembrane helix</keyword>
<feature type="transmembrane region" description="Helical" evidence="13">
    <location>
        <begin position="12"/>
        <end position="31"/>
    </location>
</feature>
<evidence type="ECO:0000256" key="11">
    <source>
        <dbReference type="ARBA" id="ARBA00023264"/>
    </source>
</evidence>
<comment type="subcellular location">
    <subcellularLocation>
        <location evidence="1">Membrane</location>
    </subcellularLocation>
</comment>
<organism evidence="15 16">
    <name type="scientific">Angomonas deanei</name>
    <dbReference type="NCBI Taxonomy" id="59799"/>
    <lineage>
        <taxon>Eukaryota</taxon>
        <taxon>Discoba</taxon>
        <taxon>Euglenozoa</taxon>
        <taxon>Kinetoplastea</taxon>
        <taxon>Metakinetoplastina</taxon>
        <taxon>Trypanosomatida</taxon>
        <taxon>Trypanosomatidae</taxon>
        <taxon>Strigomonadinae</taxon>
        <taxon>Angomonas</taxon>
    </lineage>
</organism>
<feature type="domain" description="Phospholipid/glycerol acyltransferase" evidence="14">
    <location>
        <begin position="78"/>
        <end position="189"/>
    </location>
</feature>
<dbReference type="PANTHER" id="PTHR23063">
    <property type="entry name" value="PHOSPHOLIPID ACYLTRANSFERASE"/>
    <property type="match status" value="1"/>
</dbReference>
<dbReference type="VEuPathDB" id="TriTrypDB:ADEAN_000612100"/>
<dbReference type="OrthoDB" id="272512at2759"/>
<keyword evidence="10" id="KW-0594">Phospholipid biosynthesis</keyword>
<evidence type="ECO:0000256" key="3">
    <source>
        <dbReference type="ARBA" id="ARBA00008655"/>
    </source>
</evidence>
<evidence type="ECO:0000256" key="10">
    <source>
        <dbReference type="ARBA" id="ARBA00023209"/>
    </source>
</evidence>
<evidence type="ECO:0000256" key="6">
    <source>
        <dbReference type="ARBA" id="ARBA00022692"/>
    </source>
</evidence>
<sequence>MIFFIGTGIALIRFVFFVVFISIAMMLFSFAGNRRESPKRFLVFSQLCVFFGNIALAAVGIYKVQLYGEKVAPRSKCKLIISNHNCAIEVILIWVLSHFPSFVSRRENCKFPFFSGIIKACDGVLVDRSSASSRQRTLEAIIEHAEDPSSSQLIIFPEGTTGNQRTLFLFRKGAFEAGVPVQMICVYFPYKHFNPAWTGRETGGNNLKDIALRLCSQFVTHAEVRVLPVYYPTEEEKANAIVYANHCQKMMACVLKEKVSDATTKYAKEAAAAYEQKRR</sequence>
<keyword evidence="8" id="KW-0443">Lipid metabolism</keyword>
<feature type="transmembrane region" description="Helical" evidence="13">
    <location>
        <begin position="43"/>
        <end position="64"/>
    </location>
</feature>
<evidence type="ECO:0000256" key="4">
    <source>
        <dbReference type="ARBA" id="ARBA00022516"/>
    </source>
</evidence>
<evidence type="ECO:0000256" key="12">
    <source>
        <dbReference type="ARBA" id="ARBA00023315"/>
    </source>
</evidence>
<comment type="pathway">
    <text evidence="2">Lipid metabolism.</text>
</comment>